<evidence type="ECO:0000313" key="4">
    <source>
        <dbReference type="Proteomes" id="UP001221519"/>
    </source>
</evidence>
<dbReference type="Proteomes" id="UP001221519">
    <property type="component" value="Chromosome"/>
</dbReference>
<evidence type="ECO:0000313" key="3">
    <source>
        <dbReference type="Proteomes" id="UP001220962"/>
    </source>
</evidence>
<evidence type="ECO:0000313" key="2">
    <source>
        <dbReference type="EMBL" id="WDI04046.1"/>
    </source>
</evidence>
<dbReference type="EMBL" id="CP118101">
    <property type="protein sequence ID" value="WDH84362.1"/>
    <property type="molecule type" value="Genomic_DNA"/>
</dbReference>
<accession>A0AAX3N471</accession>
<keyword evidence="4" id="KW-1185">Reference proteome</keyword>
<gene>
    <name evidence="1" type="ORF">PUW23_09200</name>
    <name evidence="2" type="ORF">PUW25_08895</name>
</gene>
<reference evidence="1 4" key="1">
    <citation type="submission" date="2023-02" db="EMBL/GenBank/DDBJ databases">
        <title>Pathogen: clinical or host-associated sample.</title>
        <authorList>
            <person name="Hergert J."/>
            <person name="Casey R."/>
            <person name="Wagner J."/>
            <person name="Young E.L."/>
            <person name="Oakeson K.F."/>
        </authorList>
    </citation>
    <scope>NUCLEOTIDE SEQUENCE</scope>
    <source>
        <strain evidence="2 4">2022CK-00829</strain>
        <strain evidence="1">2022CK-00830</strain>
    </source>
</reference>
<evidence type="ECO:0000313" key="1">
    <source>
        <dbReference type="EMBL" id="WDH84362.1"/>
    </source>
</evidence>
<dbReference type="RefSeq" id="WP_047909835.1">
    <property type="nucleotide sequence ID" value="NZ_CP118101.1"/>
</dbReference>
<dbReference type="AlphaFoldDB" id="A0AAX3N471"/>
<protein>
    <submittedName>
        <fullName evidence="1">Uncharacterized protein</fullName>
    </submittedName>
</protein>
<proteinExistence type="predicted"/>
<dbReference type="EMBL" id="CP118108">
    <property type="protein sequence ID" value="WDI04046.1"/>
    <property type="molecule type" value="Genomic_DNA"/>
</dbReference>
<sequence length="356" mass="40876">MSYHIRLRPDLRTSNGEVHDIMVEHQYAGSLILVFREGQRLAGSVQLDAESIPGDAKDEIIAYVQEYVLQFRDAVAAEHFDIMLSWGRVECVLGDEEVYEEYTLDDVMDESSEEGLIEHGAFHTEEPSVFRYEAETGEMQIELISSGRNVSSYELQTGNGYRIAEAVLKQYGTDIKGIVDWLIDPDEEDLETAEELLVSEVNDEEIDTITIDMQFEGQRVALLELEHRDFVELDDEETDEGPDWDEDGMELKMTVHESVNENCYATLIRHDRDILTYELFFKENGGYPAATATVDISDVEISGYIDFYIHPSEEQREQLFLLMARELDKETDVNELHLTMLYRNAVIDEIELAELD</sequence>
<name>A0AAX3N471_9BACL</name>
<organism evidence="1 3">
    <name type="scientific">Paenibacillus urinalis</name>
    <dbReference type="NCBI Taxonomy" id="521520"/>
    <lineage>
        <taxon>Bacteria</taxon>
        <taxon>Bacillati</taxon>
        <taxon>Bacillota</taxon>
        <taxon>Bacilli</taxon>
        <taxon>Bacillales</taxon>
        <taxon>Paenibacillaceae</taxon>
        <taxon>Paenibacillus</taxon>
    </lineage>
</organism>
<dbReference type="Proteomes" id="UP001220962">
    <property type="component" value="Chromosome"/>
</dbReference>